<accession>A0ABV4W032</accession>
<comment type="caution">
    <text evidence="3">The sequence shown here is derived from an EMBL/GenBank/DDBJ whole genome shotgun (WGS) entry which is preliminary data.</text>
</comment>
<comment type="pathway">
    <text evidence="1">Siderophore biosynthesis.</text>
</comment>
<protein>
    <submittedName>
        <fullName evidence="3">GNAT family N-acetyltransferase</fullName>
        <ecNumber evidence="3">2.3.1.-</ecNumber>
    </submittedName>
</protein>
<feature type="domain" description="Acyltransferase MbtK/IucB-like conserved" evidence="2">
    <location>
        <begin position="25"/>
        <end position="69"/>
    </location>
</feature>
<proteinExistence type="predicted"/>
<dbReference type="PANTHER" id="PTHR31438:SF1">
    <property type="entry name" value="LYSINE N-ACYLTRANSFERASE C17G9.06C-RELATED"/>
    <property type="match status" value="1"/>
</dbReference>
<dbReference type="GO" id="GO:0016746">
    <property type="term" value="F:acyltransferase activity"/>
    <property type="evidence" value="ECO:0007669"/>
    <property type="project" value="UniProtKB-KW"/>
</dbReference>
<keyword evidence="4" id="KW-1185">Reference proteome</keyword>
<evidence type="ECO:0000256" key="1">
    <source>
        <dbReference type="ARBA" id="ARBA00004924"/>
    </source>
</evidence>
<organism evidence="3 4">
    <name type="scientific">Shewanella seohaensis</name>
    <dbReference type="NCBI Taxonomy" id="755175"/>
    <lineage>
        <taxon>Bacteria</taxon>
        <taxon>Pseudomonadati</taxon>
        <taxon>Pseudomonadota</taxon>
        <taxon>Gammaproteobacteria</taxon>
        <taxon>Alteromonadales</taxon>
        <taxon>Shewanellaceae</taxon>
        <taxon>Shewanella</taxon>
    </lineage>
</organism>
<dbReference type="SMART" id="SM01006">
    <property type="entry name" value="AlcB"/>
    <property type="match status" value="1"/>
</dbReference>
<evidence type="ECO:0000313" key="4">
    <source>
        <dbReference type="Proteomes" id="UP001576726"/>
    </source>
</evidence>
<dbReference type="Pfam" id="PF13523">
    <property type="entry name" value="Acetyltransf_8"/>
    <property type="match status" value="1"/>
</dbReference>
<evidence type="ECO:0000259" key="2">
    <source>
        <dbReference type="SMART" id="SM01006"/>
    </source>
</evidence>
<gene>
    <name evidence="3" type="ORF">ACE02L_18795</name>
</gene>
<name>A0ABV4W032_9GAMM</name>
<dbReference type="EC" id="2.3.1.-" evidence="3"/>
<reference evidence="3 4" key="1">
    <citation type="submission" date="2024-09" db="EMBL/GenBank/DDBJ databases">
        <authorList>
            <person name="Zhang Y."/>
        </authorList>
    </citation>
    <scope>NUCLEOTIDE SEQUENCE [LARGE SCALE GENOMIC DNA]</scope>
    <source>
        <strain evidence="3 4">SH314</strain>
    </source>
</reference>
<dbReference type="RefSeq" id="WP_374920106.1">
    <property type="nucleotide sequence ID" value="NZ_JBHFGJ010000012.1"/>
</dbReference>
<keyword evidence="3" id="KW-0012">Acyltransferase</keyword>
<evidence type="ECO:0000313" key="3">
    <source>
        <dbReference type="EMBL" id="MFB2654793.1"/>
    </source>
</evidence>
<dbReference type="EMBL" id="JBHFGJ010000012">
    <property type="protein sequence ID" value="MFB2654793.1"/>
    <property type="molecule type" value="Genomic_DNA"/>
</dbReference>
<dbReference type="InterPro" id="IPR019432">
    <property type="entry name" value="Acyltransferase_MbtK/IucB-like"/>
</dbReference>
<dbReference type="Proteomes" id="UP001576726">
    <property type="component" value="Unassembled WGS sequence"/>
</dbReference>
<dbReference type="SUPFAM" id="SSF55729">
    <property type="entry name" value="Acyl-CoA N-acyltransferases (Nat)"/>
    <property type="match status" value="1"/>
</dbReference>
<dbReference type="Gene3D" id="3.40.630.30">
    <property type="match status" value="1"/>
</dbReference>
<sequence>MTSQWSRHCAASLSKPIVIDEFVFKPLNLPQQLSMLQRWFNQDYARFWGMQGMSLDALAQAMAPSEHKLALIGEWQAKPLFMVELYDPAHDEVGEHYAVERLDCGMHLILAPLEGKPVHGLSGQVMQAIAELILDTLAFKRMVVEPDQQNHKIHRLNSQIGIRYQKAIQLRSKAAFLGFCSAESRQLAQKTSTPFMPRTAPLATQATQATQATHAPHATAVNPIILQVNR</sequence>
<dbReference type="PANTHER" id="PTHR31438">
    <property type="entry name" value="LYSINE N-ACYLTRANSFERASE C17G9.06C-RELATED"/>
    <property type="match status" value="1"/>
</dbReference>
<dbReference type="InterPro" id="IPR016181">
    <property type="entry name" value="Acyl_CoA_acyltransferase"/>
</dbReference>
<keyword evidence="3" id="KW-0808">Transferase</keyword>